<keyword evidence="11 15" id="KW-0234">DNA repair</keyword>
<evidence type="ECO:0000256" key="3">
    <source>
        <dbReference type="ARBA" id="ARBA00022490"/>
    </source>
</evidence>
<name>A0A821N3E5_9NEOP</name>
<dbReference type="Proteomes" id="UP000663880">
    <property type="component" value="Unassembled WGS sequence"/>
</dbReference>
<evidence type="ECO:0000256" key="11">
    <source>
        <dbReference type="ARBA" id="ARBA00023204"/>
    </source>
</evidence>
<reference evidence="16" key="1">
    <citation type="submission" date="2021-02" db="EMBL/GenBank/DDBJ databases">
        <authorList>
            <person name="Steward A R."/>
        </authorList>
    </citation>
    <scope>NUCLEOTIDE SEQUENCE</scope>
</reference>
<evidence type="ECO:0000313" key="16">
    <source>
        <dbReference type="EMBL" id="CAF4777244.1"/>
    </source>
</evidence>
<organism evidence="16 17">
    <name type="scientific">Pieris macdunnoughi</name>
    <dbReference type="NCBI Taxonomy" id="345717"/>
    <lineage>
        <taxon>Eukaryota</taxon>
        <taxon>Metazoa</taxon>
        <taxon>Ecdysozoa</taxon>
        <taxon>Arthropoda</taxon>
        <taxon>Hexapoda</taxon>
        <taxon>Insecta</taxon>
        <taxon>Pterygota</taxon>
        <taxon>Neoptera</taxon>
        <taxon>Endopterygota</taxon>
        <taxon>Lepidoptera</taxon>
        <taxon>Glossata</taxon>
        <taxon>Ditrysia</taxon>
        <taxon>Papilionoidea</taxon>
        <taxon>Pieridae</taxon>
        <taxon>Pierinae</taxon>
        <taxon>Pieris</taxon>
    </lineage>
</organism>
<evidence type="ECO:0000256" key="15">
    <source>
        <dbReference type="RuleBase" id="RU368019"/>
    </source>
</evidence>
<evidence type="ECO:0000256" key="1">
    <source>
        <dbReference type="ARBA" id="ARBA00004123"/>
    </source>
</evidence>
<dbReference type="OrthoDB" id="538811at2759"/>
<keyword evidence="7 15" id="KW-0227">DNA damage</keyword>
<evidence type="ECO:0000256" key="6">
    <source>
        <dbReference type="ARBA" id="ARBA00022737"/>
    </source>
</evidence>
<keyword evidence="6" id="KW-0677">Repeat</keyword>
<gene>
    <name evidence="16" type="ORF">PMACD_LOCUS2136</name>
</gene>
<dbReference type="GO" id="GO:0051301">
    <property type="term" value="P:cell division"/>
    <property type="evidence" value="ECO:0007669"/>
    <property type="project" value="UniProtKB-UniRule"/>
</dbReference>
<evidence type="ECO:0000256" key="5">
    <source>
        <dbReference type="ARBA" id="ARBA00022703"/>
    </source>
</evidence>
<keyword evidence="10 15" id="KW-0156">Chromatin regulator</keyword>
<dbReference type="GO" id="GO:0005737">
    <property type="term" value="C:cytoplasm"/>
    <property type="evidence" value="ECO:0007669"/>
    <property type="project" value="UniProtKB-SubCell"/>
</dbReference>
<comment type="subcellular location">
    <subcellularLocation>
        <location evidence="15">Cytoplasm</location>
    </subcellularLocation>
    <subcellularLocation>
        <location evidence="1 15">Nucleus</location>
    </subcellularLocation>
    <text evidence="15">Localizes at sites of DNA damage at double-strand breaks (DSBs).</text>
</comment>
<dbReference type="GO" id="GO:0010212">
    <property type="term" value="P:response to ionizing radiation"/>
    <property type="evidence" value="ECO:0007669"/>
    <property type="project" value="UniProtKB-UniRule"/>
</dbReference>
<dbReference type="GO" id="GO:0007095">
    <property type="term" value="P:mitotic G2 DNA damage checkpoint signaling"/>
    <property type="evidence" value="ECO:0007669"/>
    <property type="project" value="UniProtKB-UniRule"/>
</dbReference>
<dbReference type="GO" id="GO:0070552">
    <property type="term" value="C:BRISC complex"/>
    <property type="evidence" value="ECO:0007669"/>
    <property type="project" value="UniProtKB-UniRule"/>
</dbReference>
<comment type="function">
    <text evidence="15">May play a role in homeostasis or cellular differentiation in cells of neural, epithelial and germline origins. May also act as a death receptor-associated anti-apoptotic protein, which inhibits the mitochondrial apoptotic pathway.</text>
</comment>
<dbReference type="GO" id="GO:0031593">
    <property type="term" value="F:polyubiquitin modification-dependent protein binding"/>
    <property type="evidence" value="ECO:0007669"/>
    <property type="project" value="UniProtKB-UniRule"/>
</dbReference>
<dbReference type="PANTHER" id="PTHR15189:SF7">
    <property type="entry name" value="BRISC AND BRCA1-A COMPLEX MEMBER 2"/>
    <property type="match status" value="1"/>
</dbReference>
<dbReference type="InterPro" id="IPR010358">
    <property type="entry name" value="BRE"/>
</dbReference>
<keyword evidence="8 15" id="KW-0498">Mitosis</keyword>
<evidence type="ECO:0000256" key="7">
    <source>
        <dbReference type="ARBA" id="ARBA00022763"/>
    </source>
</evidence>
<dbReference type="GO" id="GO:0006325">
    <property type="term" value="P:chromatin organization"/>
    <property type="evidence" value="ECO:0007669"/>
    <property type="project" value="UniProtKB-UniRule"/>
</dbReference>
<evidence type="ECO:0000256" key="8">
    <source>
        <dbReference type="ARBA" id="ARBA00022776"/>
    </source>
</evidence>
<comment type="subunit">
    <text evidence="15">Component of the ARISC complex. Component of the BRCA1-A complex. Component of the BRISC complex. Binds polyubiquitin.</text>
</comment>
<dbReference type="GO" id="GO:0045739">
    <property type="term" value="P:positive regulation of DNA repair"/>
    <property type="evidence" value="ECO:0007669"/>
    <property type="project" value="UniProtKB-UniRule"/>
</dbReference>
<dbReference type="EMBL" id="CAJOBZ010000004">
    <property type="protein sequence ID" value="CAF4777244.1"/>
    <property type="molecule type" value="Genomic_DNA"/>
</dbReference>
<keyword evidence="5 15" id="KW-0053">Apoptosis</keyword>
<dbReference type="Pfam" id="PF06113">
    <property type="entry name" value="BRE"/>
    <property type="match status" value="1"/>
</dbReference>
<dbReference type="GO" id="GO:0006915">
    <property type="term" value="P:apoptotic process"/>
    <property type="evidence" value="ECO:0007669"/>
    <property type="project" value="UniProtKB-UniRule"/>
</dbReference>
<evidence type="ECO:0000256" key="10">
    <source>
        <dbReference type="ARBA" id="ARBA00022853"/>
    </source>
</evidence>
<accession>A0A821N3E5</accession>
<sequence length="366" mass="41496">MSDNFRILSDISPVFRPYIQSIYQDLKLGLCKTKIDLERISGGIDSVETQLRLVLPYCSKKLKWEVIFDSSTPWFAPDFRFDDDNFLSNADEELLNKEVPSLCQWNSSDPKALCGAISELINLYKIYQVRKLNEDDSSRAAFEYSALLGNALTTEEDVEVWVGAHIVEFLIKLKVNTTKLPELFNESLDINPGIDTALLLVRYPNSTNAELILSPFLSKVLGNITLPLMHQSGVLMDYVPMVTNLLNNKIQDIINNDRVKRELLAQLIIKYEGAILEHDGTSAALLFQTNDFHWILQIDIDANFPEKPPVLTLRSVYHSSKGKPKFKVLSNCPHNNFEAYIEQQVEIFKNECKGVTASHPVGIIDN</sequence>
<keyword evidence="13 15" id="KW-0131">Cell cycle</keyword>
<comment type="domain">
    <text evidence="15">Contains 2 ubiquitin-conjugating enzyme family-like (UEV-like) regions. These regions lack the critical Cys residues required for ubiquitination but retain the ability to bind ubiquitin.</text>
</comment>
<keyword evidence="9 15" id="KW-0833">Ubl conjugation pathway</keyword>
<dbReference type="GO" id="GO:0070531">
    <property type="term" value="C:BRCA1-A complex"/>
    <property type="evidence" value="ECO:0007669"/>
    <property type="project" value="UniProtKB-UniRule"/>
</dbReference>
<protein>
    <recommendedName>
        <fullName evidence="2 15">BRISC and BRCA1-A complex member 2</fullName>
    </recommendedName>
</protein>
<comment type="caution">
    <text evidence="16">The sequence shown here is derived from an EMBL/GenBank/DDBJ whole genome shotgun (WGS) entry which is preliminary data.</text>
</comment>
<evidence type="ECO:0000256" key="12">
    <source>
        <dbReference type="ARBA" id="ARBA00023242"/>
    </source>
</evidence>
<evidence type="ECO:0000256" key="14">
    <source>
        <dbReference type="ARBA" id="ARBA00025766"/>
    </source>
</evidence>
<keyword evidence="12 15" id="KW-0539">Nucleus</keyword>
<keyword evidence="3 15" id="KW-0963">Cytoplasm</keyword>
<evidence type="ECO:0000256" key="2">
    <source>
        <dbReference type="ARBA" id="ARBA00019438"/>
    </source>
</evidence>
<evidence type="ECO:0000256" key="4">
    <source>
        <dbReference type="ARBA" id="ARBA00022618"/>
    </source>
</evidence>
<evidence type="ECO:0000256" key="9">
    <source>
        <dbReference type="ARBA" id="ARBA00022786"/>
    </source>
</evidence>
<evidence type="ECO:0000256" key="13">
    <source>
        <dbReference type="ARBA" id="ARBA00023306"/>
    </source>
</evidence>
<dbReference type="AlphaFoldDB" id="A0A821N3E5"/>
<proteinExistence type="inferred from homology"/>
<keyword evidence="4 15" id="KW-0132">Cell division</keyword>
<dbReference type="GO" id="GO:0006302">
    <property type="term" value="P:double-strand break repair"/>
    <property type="evidence" value="ECO:0007669"/>
    <property type="project" value="UniProtKB-UniRule"/>
</dbReference>
<comment type="similarity">
    <text evidence="14 15">Belongs to the BABAM2 family.</text>
</comment>
<dbReference type="PANTHER" id="PTHR15189">
    <property type="entry name" value="BRISC AND BRCA1-A COMPLEX MEMBER 2"/>
    <property type="match status" value="1"/>
</dbReference>
<keyword evidence="17" id="KW-1185">Reference proteome</keyword>
<evidence type="ECO:0000313" key="17">
    <source>
        <dbReference type="Proteomes" id="UP000663880"/>
    </source>
</evidence>